<reference evidence="2" key="2">
    <citation type="submission" date="2022-10" db="EMBL/GenBank/DDBJ databases">
        <authorList>
            <consortium name="ENA_rothamsted_submissions"/>
            <consortium name="culmorum"/>
            <person name="King R."/>
        </authorList>
    </citation>
    <scope>NUCLEOTIDE SEQUENCE</scope>
</reference>
<dbReference type="EMBL" id="OU899036">
    <property type="protein sequence ID" value="CAH1732561.1"/>
    <property type="molecule type" value="Genomic_DNA"/>
</dbReference>
<accession>A0A9P0J9Q6</accession>
<evidence type="ECO:0000313" key="2">
    <source>
        <dbReference type="EMBL" id="CAH1732561.1"/>
    </source>
</evidence>
<organism evidence="2 3">
    <name type="scientific">Aphis gossypii</name>
    <name type="common">Cotton aphid</name>
    <dbReference type="NCBI Taxonomy" id="80765"/>
    <lineage>
        <taxon>Eukaryota</taxon>
        <taxon>Metazoa</taxon>
        <taxon>Ecdysozoa</taxon>
        <taxon>Arthropoda</taxon>
        <taxon>Hexapoda</taxon>
        <taxon>Insecta</taxon>
        <taxon>Pterygota</taxon>
        <taxon>Neoptera</taxon>
        <taxon>Paraneoptera</taxon>
        <taxon>Hemiptera</taxon>
        <taxon>Sternorrhyncha</taxon>
        <taxon>Aphidomorpha</taxon>
        <taxon>Aphidoidea</taxon>
        <taxon>Aphididae</taxon>
        <taxon>Aphidini</taxon>
        <taxon>Aphis</taxon>
        <taxon>Aphis</taxon>
    </lineage>
</organism>
<dbReference type="AlphaFoldDB" id="A0A9P0J9Q6"/>
<keyword evidence="3" id="KW-1185">Reference proteome</keyword>
<sequence length="89" mass="10635">MTSIIAEYKNFEMTYYVHSTLPSISNLLIFVKIRVFNRKDVLQRHIKTVHTIRKGMHGNQYQKDFSTSYGVTRHIKKYTVAWRTLKNKN</sequence>
<gene>
    <name evidence="2" type="ORF">APHIGO_LOCUS9034</name>
</gene>
<keyword evidence="1" id="KW-1133">Transmembrane helix</keyword>
<proteinExistence type="predicted"/>
<feature type="transmembrane region" description="Helical" evidence="1">
    <location>
        <begin position="15"/>
        <end position="35"/>
    </location>
</feature>
<evidence type="ECO:0000256" key="1">
    <source>
        <dbReference type="SAM" id="Phobius"/>
    </source>
</evidence>
<dbReference type="Proteomes" id="UP001154329">
    <property type="component" value="Chromosome 3"/>
</dbReference>
<keyword evidence="1" id="KW-0472">Membrane</keyword>
<keyword evidence="1" id="KW-0812">Transmembrane</keyword>
<protein>
    <submittedName>
        <fullName evidence="2">Uncharacterized protein</fullName>
    </submittedName>
</protein>
<evidence type="ECO:0000313" key="3">
    <source>
        <dbReference type="Proteomes" id="UP001154329"/>
    </source>
</evidence>
<name>A0A9P0J9Q6_APHGO</name>
<reference evidence="2" key="1">
    <citation type="submission" date="2022-02" db="EMBL/GenBank/DDBJ databases">
        <authorList>
            <person name="King R."/>
        </authorList>
    </citation>
    <scope>NUCLEOTIDE SEQUENCE</scope>
</reference>